<sequence>MAGEKSKLGSYCIWRDTAAGEDSLGFQPYVEAAGTTTPGITGQREFEPLPLVGLNANNAEVSKTVAVFTKPYFVFVSCFAFCVFFLLLSILSLQLYFMYISQI</sequence>
<reference evidence="4 5" key="1">
    <citation type="journal article" date="2015" name="ISME J.">
        <title>Genomic and phenotypic differentiation among Methanosarcina mazei populations from Columbia River sediment.</title>
        <authorList>
            <person name="Youngblut N.D."/>
            <person name="Wirth J.S."/>
            <person name="Henriksen J.R."/>
            <person name="Smith M."/>
            <person name="Simon H."/>
            <person name="Metcalf W.W."/>
            <person name="Whitaker R.J."/>
        </authorList>
    </citation>
    <scope>NUCLEOTIDE SEQUENCE [LARGE SCALE GENOMIC DNA]</scope>
    <source>
        <strain evidence="3 4">1.H.M.2.1</strain>
        <strain evidence="2 5">2.F.A.2.4</strain>
    </source>
</reference>
<evidence type="ECO:0000313" key="3">
    <source>
        <dbReference type="EMBL" id="KKH88773.1"/>
    </source>
</evidence>
<gene>
    <name evidence="2" type="ORF">DU47_00460</name>
    <name evidence="3" type="ORF">DU80_12295</name>
</gene>
<dbReference type="EMBL" id="JJOS01000116">
    <property type="protein sequence ID" value="KKF99470.1"/>
    <property type="molecule type" value="Genomic_DNA"/>
</dbReference>
<evidence type="ECO:0000313" key="5">
    <source>
        <dbReference type="Proteomes" id="UP000034578"/>
    </source>
</evidence>
<organism evidence="2 5">
    <name type="scientific">Methanosarcina mazei</name>
    <name type="common">Methanosarcina frisia</name>
    <dbReference type="NCBI Taxonomy" id="2209"/>
    <lineage>
        <taxon>Archaea</taxon>
        <taxon>Methanobacteriati</taxon>
        <taxon>Methanobacteriota</taxon>
        <taxon>Stenosarchaea group</taxon>
        <taxon>Methanomicrobia</taxon>
        <taxon>Methanosarcinales</taxon>
        <taxon>Methanosarcinaceae</taxon>
        <taxon>Methanosarcina</taxon>
    </lineage>
</organism>
<dbReference type="EMBL" id="JJQU01000055">
    <property type="protein sequence ID" value="KKH88773.1"/>
    <property type="molecule type" value="Genomic_DNA"/>
</dbReference>
<comment type="caution">
    <text evidence="2">The sequence shown here is derived from an EMBL/GenBank/DDBJ whole genome shotgun (WGS) entry which is preliminary data.</text>
</comment>
<accession>A0A0F8BDL6</accession>
<protein>
    <submittedName>
        <fullName evidence="2">Uncharacterized protein</fullName>
    </submittedName>
</protein>
<evidence type="ECO:0000256" key="1">
    <source>
        <dbReference type="SAM" id="Phobius"/>
    </source>
</evidence>
<dbReference type="AlphaFoldDB" id="A0A0F8BDL6"/>
<keyword evidence="1" id="KW-0472">Membrane</keyword>
<evidence type="ECO:0000313" key="2">
    <source>
        <dbReference type="EMBL" id="KKF99470.1"/>
    </source>
</evidence>
<dbReference type="Proteomes" id="UP000034578">
    <property type="component" value="Unassembled WGS sequence"/>
</dbReference>
<keyword evidence="5" id="KW-1185">Reference proteome</keyword>
<evidence type="ECO:0000313" key="4">
    <source>
        <dbReference type="Proteomes" id="UP000034152"/>
    </source>
</evidence>
<name>A0A0F8BDL6_METMZ</name>
<feature type="transmembrane region" description="Helical" evidence="1">
    <location>
        <begin position="72"/>
        <end position="97"/>
    </location>
</feature>
<dbReference type="PATRIC" id="fig|2209.56.peg.2645"/>
<keyword evidence="1" id="KW-1133">Transmembrane helix</keyword>
<proteinExistence type="predicted"/>
<keyword evidence="1" id="KW-0812">Transmembrane</keyword>
<dbReference type="Proteomes" id="UP000034152">
    <property type="component" value="Unassembled WGS sequence"/>
</dbReference>